<name>F8PTP3_SERL3</name>
<dbReference type="AlphaFoldDB" id="F8PTP3"/>
<evidence type="ECO:0000313" key="1">
    <source>
        <dbReference type="EMBL" id="EGO01038.1"/>
    </source>
</evidence>
<dbReference type="HOGENOM" id="CLU_1950124_0_0_1"/>
<dbReference type="InParanoid" id="F8PTP3"/>
<keyword evidence="2" id="KW-1185">Reference proteome</keyword>
<dbReference type="Proteomes" id="UP000008063">
    <property type="component" value="Unassembled WGS sequence"/>
</dbReference>
<sequence length="129" mass="14054">MKLELGKLEKIAYHGAHASIEQGLDLPAYSSQISYDLQIHVVFPFTALGKKMREPAGSVDAITDGIRNSGSLVIGLYNAMCSRTSAFIPSLTVDRSSDMKLPALVQYMTSEFSQLHDRPVLQIIAAVSI</sequence>
<dbReference type="EMBL" id="GL945478">
    <property type="protein sequence ID" value="EGO01038.1"/>
    <property type="molecule type" value="Genomic_DNA"/>
</dbReference>
<protein>
    <submittedName>
        <fullName evidence="1">Uncharacterized protein</fullName>
    </submittedName>
</protein>
<proteinExistence type="predicted"/>
<reference evidence="2" key="1">
    <citation type="journal article" date="2011" name="Science">
        <title>The plant cell wall-decomposing machinery underlies the functional diversity of forest fungi.</title>
        <authorList>
            <person name="Eastwood D.C."/>
            <person name="Floudas D."/>
            <person name="Binder M."/>
            <person name="Majcherczyk A."/>
            <person name="Schneider P."/>
            <person name="Aerts A."/>
            <person name="Asiegbu F.O."/>
            <person name="Baker S.E."/>
            <person name="Barry K."/>
            <person name="Bendiksby M."/>
            <person name="Blumentritt M."/>
            <person name="Coutinho P.M."/>
            <person name="Cullen D."/>
            <person name="de Vries R.P."/>
            <person name="Gathman A."/>
            <person name="Goodell B."/>
            <person name="Henrissat B."/>
            <person name="Ihrmark K."/>
            <person name="Kauserud H."/>
            <person name="Kohler A."/>
            <person name="LaButti K."/>
            <person name="Lapidus A."/>
            <person name="Lavin J.L."/>
            <person name="Lee Y.-H."/>
            <person name="Lindquist E."/>
            <person name="Lilly W."/>
            <person name="Lucas S."/>
            <person name="Morin E."/>
            <person name="Murat C."/>
            <person name="Oguiza J.A."/>
            <person name="Park J."/>
            <person name="Pisabarro A.G."/>
            <person name="Riley R."/>
            <person name="Rosling A."/>
            <person name="Salamov A."/>
            <person name="Schmidt O."/>
            <person name="Schmutz J."/>
            <person name="Skrede I."/>
            <person name="Stenlid J."/>
            <person name="Wiebenga A."/>
            <person name="Xie X."/>
            <person name="Kuees U."/>
            <person name="Hibbett D.S."/>
            <person name="Hoffmeister D."/>
            <person name="Hoegberg N."/>
            <person name="Martin F."/>
            <person name="Grigoriev I.V."/>
            <person name="Watkinson S.C."/>
        </authorList>
    </citation>
    <scope>NUCLEOTIDE SEQUENCE [LARGE SCALE GENOMIC DNA]</scope>
    <source>
        <strain evidence="2">strain S7.3</strain>
    </source>
</reference>
<organism evidence="2">
    <name type="scientific">Serpula lacrymans var. lacrymans (strain S7.3)</name>
    <name type="common">Dry rot fungus</name>
    <dbReference type="NCBI Taxonomy" id="936435"/>
    <lineage>
        <taxon>Eukaryota</taxon>
        <taxon>Fungi</taxon>
        <taxon>Dikarya</taxon>
        <taxon>Basidiomycota</taxon>
        <taxon>Agaricomycotina</taxon>
        <taxon>Agaricomycetes</taxon>
        <taxon>Agaricomycetidae</taxon>
        <taxon>Boletales</taxon>
        <taxon>Coniophorineae</taxon>
        <taxon>Serpulaceae</taxon>
        <taxon>Serpula</taxon>
    </lineage>
</organism>
<evidence type="ECO:0000313" key="2">
    <source>
        <dbReference type="Proteomes" id="UP000008063"/>
    </source>
</evidence>
<accession>F8PTP3</accession>
<gene>
    <name evidence="1" type="ORF">SERLA73DRAFT_72008</name>
</gene>